<organism evidence="2 3">
    <name type="scientific">Nocardiopsis flavescens</name>
    <dbReference type="NCBI Taxonomy" id="758803"/>
    <lineage>
        <taxon>Bacteria</taxon>
        <taxon>Bacillati</taxon>
        <taxon>Actinomycetota</taxon>
        <taxon>Actinomycetes</taxon>
        <taxon>Streptosporangiales</taxon>
        <taxon>Nocardiopsidaceae</taxon>
        <taxon>Nocardiopsis</taxon>
    </lineage>
</organism>
<dbReference type="Proteomes" id="UP000184452">
    <property type="component" value="Unassembled WGS sequence"/>
</dbReference>
<dbReference type="Pfam" id="PF01636">
    <property type="entry name" value="APH"/>
    <property type="match status" value="1"/>
</dbReference>
<proteinExistence type="predicted"/>
<dbReference type="RefSeq" id="WP_245832873.1">
    <property type="nucleotide sequence ID" value="NZ_FQZK01000003.1"/>
</dbReference>
<keyword evidence="2" id="KW-0808">Transferase</keyword>
<dbReference type="InterPro" id="IPR051678">
    <property type="entry name" value="AGP_Transferase"/>
</dbReference>
<protein>
    <submittedName>
        <fullName evidence="2">Phosphotransferase enzyme family protein</fullName>
    </submittedName>
</protein>
<name>A0A1M6FLZ3_9ACTN</name>
<dbReference type="SUPFAM" id="SSF56112">
    <property type="entry name" value="Protein kinase-like (PK-like)"/>
    <property type="match status" value="1"/>
</dbReference>
<keyword evidence="3" id="KW-1185">Reference proteome</keyword>
<reference evidence="2 3" key="1">
    <citation type="submission" date="2016-11" db="EMBL/GenBank/DDBJ databases">
        <authorList>
            <person name="Jaros S."/>
            <person name="Januszkiewicz K."/>
            <person name="Wedrychowicz H."/>
        </authorList>
    </citation>
    <scope>NUCLEOTIDE SEQUENCE [LARGE SCALE GENOMIC DNA]</scope>
    <source>
        <strain evidence="2 3">CGMCC 4.5723</strain>
    </source>
</reference>
<evidence type="ECO:0000313" key="2">
    <source>
        <dbReference type="EMBL" id="SHI98705.1"/>
    </source>
</evidence>
<dbReference type="Gene3D" id="3.30.200.20">
    <property type="entry name" value="Phosphorylase Kinase, domain 1"/>
    <property type="match status" value="1"/>
</dbReference>
<evidence type="ECO:0000313" key="3">
    <source>
        <dbReference type="Proteomes" id="UP000184452"/>
    </source>
</evidence>
<sequence length="290" mass="30051">MDRIAAAVAARRAIAPADVRPLPAGVANHVLALGGALVLRVPRGPEFAADLRKEASLLPVARAAGVRVPELVEFREGDPPTMLLERLPGADLVGRAPGRGVLLDLGRQLAALHAVPVGAVPGLPRDTGEPDPAALVGRARDAGYVDADTADLLLAWCADLAPRVPAPAGPVPVHGDFAPQNLVVAPDGVLAGIVDWGDAALADPAVDFAKLPPAWLPAVLAGYGAPDLAPRVLWYHLAWALGRLLDPAPVPGRRHWTAPPLSRVLALLLFLASDPPEPWARLGPAARSPS</sequence>
<dbReference type="AlphaFoldDB" id="A0A1M6FLZ3"/>
<dbReference type="InterPro" id="IPR002575">
    <property type="entry name" value="Aminoglycoside_PTrfase"/>
</dbReference>
<dbReference type="InterPro" id="IPR011009">
    <property type="entry name" value="Kinase-like_dom_sf"/>
</dbReference>
<accession>A0A1M6FLZ3</accession>
<dbReference type="GO" id="GO:0016740">
    <property type="term" value="F:transferase activity"/>
    <property type="evidence" value="ECO:0007669"/>
    <property type="project" value="UniProtKB-KW"/>
</dbReference>
<dbReference type="Gene3D" id="3.90.1200.10">
    <property type="match status" value="1"/>
</dbReference>
<dbReference type="PANTHER" id="PTHR21310">
    <property type="entry name" value="AMINOGLYCOSIDE PHOSPHOTRANSFERASE-RELATED-RELATED"/>
    <property type="match status" value="1"/>
</dbReference>
<dbReference type="STRING" id="758803.SAMN05421803_10381"/>
<gene>
    <name evidence="2" type="ORF">SAMN05421803_10381</name>
</gene>
<dbReference type="EMBL" id="FQZK01000003">
    <property type="protein sequence ID" value="SHI98705.1"/>
    <property type="molecule type" value="Genomic_DNA"/>
</dbReference>
<feature type="domain" description="Aminoglycoside phosphotransferase" evidence="1">
    <location>
        <begin position="18"/>
        <end position="224"/>
    </location>
</feature>
<evidence type="ECO:0000259" key="1">
    <source>
        <dbReference type="Pfam" id="PF01636"/>
    </source>
</evidence>